<evidence type="ECO:0000256" key="6">
    <source>
        <dbReference type="ARBA" id="ARBA00023002"/>
    </source>
</evidence>
<dbReference type="Gene3D" id="1.10.630.10">
    <property type="entry name" value="Cytochrome P450"/>
    <property type="match status" value="1"/>
</dbReference>
<evidence type="ECO:0000256" key="2">
    <source>
        <dbReference type="ARBA" id="ARBA00005179"/>
    </source>
</evidence>
<evidence type="ECO:0000313" key="12">
    <source>
        <dbReference type="EMBL" id="TFY75248.1"/>
    </source>
</evidence>
<evidence type="ECO:0000313" key="13">
    <source>
        <dbReference type="Proteomes" id="UP000298061"/>
    </source>
</evidence>
<keyword evidence="4 9" id="KW-0349">Heme</keyword>
<dbReference type="InterPro" id="IPR001128">
    <property type="entry name" value="Cyt_P450"/>
</dbReference>
<feature type="transmembrane region" description="Helical" evidence="11">
    <location>
        <begin position="6"/>
        <end position="24"/>
    </location>
</feature>
<evidence type="ECO:0000256" key="10">
    <source>
        <dbReference type="RuleBase" id="RU000461"/>
    </source>
</evidence>
<gene>
    <name evidence="12" type="ORF">EWM64_g8764</name>
</gene>
<evidence type="ECO:0000256" key="11">
    <source>
        <dbReference type="SAM" id="Phobius"/>
    </source>
</evidence>
<evidence type="ECO:0000256" key="5">
    <source>
        <dbReference type="ARBA" id="ARBA00022723"/>
    </source>
</evidence>
<evidence type="ECO:0000256" key="9">
    <source>
        <dbReference type="PIRSR" id="PIRSR602401-1"/>
    </source>
</evidence>
<dbReference type="PROSITE" id="PS00086">
    <property type="entry name" value="CYTOCHROME_P450"/>
    <property type="match status" value="1"/>
</dbReference>
<dbReference type="STRING" id="135208.A0A4Y9ZNZ5"/>
<evidence type="ECO:0000256" key="8">
    <source>
        <dbReference type="ARBA" id="ARBA00023033"/>
    </source>
</evidence>
<dbReference type="InterPro" id="IPR002401">
    <property type="entry name" value="Cyt_P450_E_grp-I"/>
</dbReference>
<keyword evidence="11" id="KW-1133">Transmembrane helix</keyword>
<dbReference type="PRINTS" id="PR00385">
    <property type="entry name" value="P450"/>
</dbReference>
<dbReference type="CDD" id="cd11065">
    <property type="entry name" value="CYP64-like"/>
    <property type="match status" value="1"/>
</dbReference>
<comment type="pathway">
    <text evidence="2">Secondary metabolite biosynthesis.</text>
</comment>
<keyword evidence="13" id="KW-1185">Reference proteome</keyword>
<dbReference type="OrthoDB" id="2789670at2759"/>
<dbReference type="GO" id="GO:0004497">
    <property type="term" value="F:monooxygenase activity"/>
    <property type="evidence" value="ECO:0007669"/>
    <property type="project" value="UniProtKB-KW"/>
</dbReference>
<dbReference type="GO" id="GO:0020037">
    <property type="term" value="F:heme binding"/>
    <property type="evidence" value="ECO:0007669"/>
    <property type="project" value="InterPro"/>
</dbReference>
<dbReference type="InterPro" id="IPR050364">
    <property type="entry name" value="Cytochrome_P450_fung"/>
</dbReference>
<dbReference type="PANTHER" id="PTHR46300">
    <property type="entry name" value="P450, PUTATIVE (EUROFUNG)-RELATED-RELATED"/>
    <property type="match status" value="1"/>
</dbReference>
<dbReference type="GO" id="GO:0005506">
    <property type="term" value="F:iron ion binding"/>
    <property type="evidence" value="ECO:0007669"/>
    <property type="project" value="InterPro"/>
</dbReference>
<evidence type="ECO:0000256" key="7">
    <source>
        <dbReference type="ARBA" id="ARBA00023004"/>
    </source>
</evidence>
<evidence type="ECO:0008006" key="14">
    <source>
        <dbReference type="Google" id="ProtNLM"/>
    </source>
</evidence>
<dbReference type="GO" id="GO:0016705">
    <property type="term" value="F:oxidoreductase activity, acting on paired donors, with incorporation or reduction of molecular oxygen"/>
    <property type="evidence" value="ECO:0007669"/>
    <property type="project" value="InterPro"/>
</dbReference>
<keyword evidence="5 9" id="KW-0479">Metal-binding</keyword>
<dbReference type="Pfam" id="PF00067">
    <property type="entry name" value="p450"/>
    <property type="match status" value="1"/>
</dbReference>
<dbReference type="AlphaFoldDB" id="A0A4Y9ZNZ5"/>
<dbReference type="PANTHER" id="PTHR46300:SF7">
    <property type="entry name" value="P450, PUTATIVE (EUROFUNG)-RELATED"/>
    <property type="match status" value="1"/>
</dbReference>
<evidence type="ECO:0000256" key="3">
    <source>
        <dbReference type="ARBA" id="ARBA00010617"/>
    </source>
</evidence>
<dbReference type="InterPro" id="IPR017972">
    <property type="entry name" value="Cyt_P450_CS"/>
</dbReference>
<dbReference type="SUPFAM" id="SSF48264">
    <property type="entry name" value="Cytochrome P450"/>
    <property type="match status" value="1"/>
</dbReference>
<dbReference type="Proteomes" id="UP000298061">
    <property type="component" value="Unassembled WGS sequence"/>
</dbReference>
<dbReference type="PRINTS" id="PR00463">
    <property type="entry name" value="EP450I"/>
</dbReference>
<keyword evidence="6 10" id="KW-0560">Oxidoreductase</keyword>
<sequence length="510" mass="56899">MAVDIPLAGAPVIAAAAFAVWRLVKFFQRTGPKFPGPKGYPFVGNLFDLPMEHEYYTFSKWGREYGDITSVTVLGQPMLILNSPQAAVEMLDKKSSIYSDRPHLTMASDLVGWKNVLVLTPYGDRFKAYRRMMHRIIGTRAAMDQYNPIMEAETHKSLARLLTAPQDFRAHLRKGIGAIILMISHGYKVQGDDDEMVRIADSATDQLNEIVSPGRFLVDQLPLLRNVPEWVPGATFQKLAREWRTTLTELTERSYRFVQDQLAKGTAVPSFTSHFIDGKTLTPQDEANIKWTAASLYSGGADTPVSALSSFILALTMYPDALKKAQAEIDAVVGNDRIPGFEDRDRLPYINATIKELLRWCPVTPLGAPHRLTQDDVHNGCFVPKGTIVMANVWGFLHDPDVYPDPLVFSPDRFVSDGARPLQRDPYEICFGYGRRTCPGAHLAESFMYIFIVNIVSLFDIDKVVENGVVQEPKYEFTNGALCHPAPFKCSIKPRSARAAALLQAAAESR</sequence>
<dbReference type="InterPro" id="IPR036396">
    <property type="entry name" value="Cyt_P450_sf"/>
</dbReference>
<evidence type="ECO:0000256" key="1">
    <source>
        <dbReference type="ARBA" id="ARBA00001971"/>
    </source>
</evidence>
<comment type="cofactor">
    <cofactor evidence="1 9">
        <name>heme</name>
        <dbReference type="ChEBI" id="CHEBI:30413"/>
    </cofactor>
</comment>
<keyword evidence="8 10" id="KW-0503">Monooxygenase</keyword>
<name>A0A4Y9ZNZ5_9AGAM</name>
<protein>
    <recommendedName>
        <fullName evidence="14">Cytochrome P450</fullName>
    </recommendedName>
</protein>
<comment type="caution">
    <text evidence="12">The sequence shown here is derived from an EMBL/GenBank/DDBJ whole genome shotgun (WGS) entry which is preliminary data.</text>
</comment>
<keyword evidence="11" id="KW-0472">Membrane</keyword>
<feature type="binding site" description="axial binding residue" evidence="9">
    <location>
        <position position="438"/>
    </location>
    <ligand>
        <name>heme</name>
        <dbReference type="ChEBI" id="CHEBI:30413"/>
    </ligand>
    <ligandPart>
        <name>Fe</name>
        <dbReference type="ChEBI" id="CHEBI:18248"/>
    </ligandPart>
</feature>
<keyword evidence="11" id="KW-0812">Transmembrane</keyword>
<accession>A0A4Y9ZNZ5</accession>
<proteinExistence type="inferred from homology"/>
<keyword evidence="7 9" id="KW-0408">Iron</keyword>
<comment type="similarity">
    <text evidence="3 10">Belongs to the cytochrome P450 family.</text>
</comment>
<dbReference type="EMBL" id="SFCI01001659">
    <property type="protein sequence ID" value="TFY75248.1"/>
    <property type="molecule type" value="Genomic_DNA"/>
</dbReference>
<evidence type="ECO:0000256" key="4">
    <source>
        <dbReference type="ARBA" id="ARBA00022617"/>
    </source>
</evidence>
<organism evidence="12 13">
    <name type="scientific">Hericium alpestre</name>
    <dbReference type="NCBI Taxonomy" id="135208"/>
    <lineage>
        <taxon>Eukaryota</taxon>
        <taxon>Fungi</taxon>
        <taxon>Dikarya</taxon>
        <taxon>Basidiomycota</taxon>
        <taxon>Agaricomycotina</taxon>
        <taxon>Agaricomycetes</taxon>
        <taxon>Russulales</taxon>
        <taxon>Hericiaceae</taxon>
        <taxon>Hericium</taxon>
    </lineage>
</organism>
<reference evidence="12 13" key="1">
    <citation type="submission" date="2019-02" db="EMBL/GenBank/DDBJ databases">
        <title>Genome sequencing of the rare red list fungi Hericium alpestre (H. flagellum).</title>
        <authorList>
            <person name="Buettner E."/>
            <person name="Kellner H."/>
        </authorList>
    </citation>
    <scope>NUCLEOTIDE SEQUENCE [LARGE SCALE GENOMIC DNA]</scope>
    <source>
        <strain evidence="12 13">DSM 108284</strain>
    </source>
</reference>